<evidence type="ECO:0000313" key="1">
    <source>
        <dbReference type="EMBL" id="SEQ34933.1"/>
    </source>
</evidence>
<proteinExistence type="predicted"/>
<accession>A0A1H9FBX7</accession>
<dbReference type="PROSITE" id="PS51257">
    <property type="entry name" value="PROKAR_LIPOPROTEIN"/>
    <property type="match status" value="1"/>
</dbReference>
<gene>
    <name evidence="1" type="ORF">SAMN05444355_102130</name>
</gene>
<name>A0A1H9FBX7_FLAFI</name>
<dbReference type="RefSeq" id="WP_074721381.1">
    <property type="nucleotide sequence ID" value="NZ_CBCRVS010000001.1"/>
</dbReference>
<sequence length="279" mass="29398">MKKYLLKITAVVLFFGVITGCQEDKIFYKGDLSLADFPTASGSLPVKEGVESTFKIKVEISSKSTAARVIEVSVAQASTALPAQYQIDAASLVIPAGSYSGEIIVKGNFDNLNVGQTVSLILSLDKIGDATVEPSKNLFTLSIYKFCSSDLAGTYAYSTTNISSPDAGGRSVPGPVTGNVVFEATAAAGVYTISDGSFGGFRALYFAAYGDTAATGLKLTDVCNKIAYSGTDNYGEAYTFTNLVVSGNKLTFNWASGFGEKGLTTLTRTDNTNWPSLKL</sequence>
<evidence type="ECO:0000313" key="2">
    <source>
        <dbReference type="Proteomes" id="UP000183658"/>
    </source>
</evidence>
<reference evidence="2" key="1">
    <citation type="submission" date="2016-10" db="EMBL/GenBank/DDBJ databases">
        <authorList>
            <person name="Varghese N."/>
            <person name="Submissions S."/>
        </authorList>
    </citation>
    <scope>NUCLEOTIDE SEQUENCE [LARGE SCALE GENOMIC DNA]</scope>
    <source>
        <strain evidence="2">DSM 15719</strain>
    </source>
</reference>
<dbReference type="OrthoDB" id="1133641at2"/>
<protein>
    <recommendedName>
        <fullName evidence="3">DUF1735 domain-containing protein</fullName>
    </recommendedName>
</protein>
<dbReference type="EMBL" id="FOFZ01000002">
    <property type="protein sequence ID" value="SEQ34933.1"/>
    <property type="molecule type" value="Genomic_DNA"/>
</dbReference>
<organism evidence="1 2">
    <name type="scientific">Flavobacterium frigoris</name>
    <dbReference type="NCBI Taxonomy" id="229204"/>
    <lineage>
        <taxon>Bacteria</taxon>
        <taxon>Pseudomonadati</taxon>
        <taxon>Bacteroidota</taxon>
        <taxon>Flavobacteriia</taxon>
        <taxon>Flavobacteriales</taxon>
        <taxon>Flavobacteriaceae</taxon>
        <taxon>Flavobacterium</taxon>
    </lineage>
</organism>
<dbReference type="AlphaFoldDB" id="A0A1H9FBX7"/>
<keyword evidence="2" id="KW-1185">Reference proteome</keyword>
<evidence type="ECO:0008006" key="3">
    <source>
        <dbReference type="Google" id="ProtNLM"/>
    </source>
</evidence>
<dbReference type="Proteomes" id="UP000183658">
    <property type="component" value="Unassembled WGS sequence"/>
</dbReference>